<dbReference type="Pfam" id="PF17264">
    <property type="entry name" value="DUF5330"/>
    <property type="match status" value="1"/>
</dbReference>
<accession>A0A1E3W3F2</accession>
<evidence type="ECO:0000313" key="3">
    <source>
        <dbReference type="Proteomes" id="UP000095042"/>
    </source>
</evidence>
<dbReference type="InterPro" id="IPR035220">
    <property type="entry name" value="DUF5330"/>
</dbReference>
<evidence type="ECO:0000256" key="1">
    <source>
        <dbReference type="SAM" id="MobiDB-lite"/>
    </source>
</evidence>
<comment type="caution">
    <text evidence="2">The sequence shown here is derived from an EMBL/GenBank/DDBJ whole genome shotgun (WGS) entry which is preliminary data.</text>
</comment>
<name>A0A1E3W3F2_9HYPH</name>
<dbReference type="EMBL" id="LPWD01000436">
    <property type="protein sequence ID" value="ODS00311.1"/>
    <property type="molecule type" value="Genomic_DNA"/>
</dbReference>
<proteinExistence type="predicted"/>
<feature type="region of interest" description="Disordered" evidence="1">
    <location>
        <begin position="126"/>
        <end position="154"/>
    </location>
</feature>
<evidence type="ECO:0000313" key="2">
    <source>
        <dbReference type="EMBL" id="ODS00311.1"/>
    </source>
</evidence>
<keyword evidence="3" id="KW-1185">Reference proteome</keyword>
<feature type="compositionally biased region" description="Polar residues" evidence="1">
    <location>
        <begin position="133"/>
        <end position="142"/>
    </location>
</feature>
<evidence type="ECO:0008006" key="4">
    <source>
        <dbReference type="Google" id="ProtNLM"/>
    </source>
</evidence>
<organism evidence="2 3">
    <name type="scientific">Methyloceanibacter marginalis</name>
    <dbReference type="NCBI Taxonomy" id="1774971"/>
    <lineage>
        <taxon>Bacteria</taxon>
        <taxon>Pseudomonadati</taxon>
        <taxon>Pseudomonadota</taxon>
        <taxon>Alphaproteobacteria</taxon>
        <taxon>Hyphomicrobiales</taxon>
        <taxon>Hyphomicrobiaceae</taxon>
        <taxon>Methyloceanibacter</taxon>
    </lineage>
</organism>
<dbReference type="AlphaFoldDB" id="A0A1E3W3F2"/>
<gene>
    <name evidence="2" type="ORF">AUC71_03470</name>
</gene>
<sequence>MQKKCGIQTAVNREGKPMMFLFRSAFWLLILVLLVPTDEGQQNQIYGTAQAAVNDVVSFCDRNPQTCATGQDAFTVLVQKAQYGAQMMMALVEGQTDSLSLGGSYSEPVAMPGDGSVMPVPSAVPMEPATWGPTATQDTLSPQDREAAWGGPGV</sequence>
<dbReference type="Proteomes" id="UP000095042">
    <property type="component" value="Unassembled WGS sequence"/>
</dbReference>
<reference evidence="2 3" key="1">
    <citation type="journal article" date="2016" name="Environ. Microbiol.">
        <title>New Methyloceanibacter diversity from North Sea sediments includes methanotroph containing solely the soluble methane monooxygenase.</title>
        <authorList>
            <person name="Vekeman B."/>
            <person name="Kerckhof F.M."/>
            <person name="Cremers G."/>
            <person name="de Vos P."/>
            <person name="Vandamme P."/>
            <person name="Boon N."/>
            <person name="Op den Camp H.J."/>
            <person name="Heylen K."/>
        </authorList>
    </citation>
    <scope>NUCLEOTIDE SEQUENCE [LARGE SCALE GENOMIC DNA]</scope>
    <source>
        <strain evidence="2 3">R-67177</strain>
    </source>
</reference>
<protein>
    <recommendedName>
        <fullName evidence="4">DUF5330 domain-containing protein</fullName>
    </recommendedName>
</protein>